<feature type="compositionally biased region" description="Polar residues" evidence="1">
    <location>
        <begin position="55"/>
        <end position="64"/>
    </location>
</feature>
<protein>
    <recommendedName>
        <fullName evidence="5">Secreted protein</fullName>
    </recommendedName>
</protein>
<evidence type="ECO:0008006" key="5">
    <source>
        <dbReference type="Google" id="ProtNLM"/>
    </source>
</evidence>
<feature type="chain" id="PRO_5046701833" description="Secreted protein" evidence="2">
    <location>
        <begin position="19"/>
        <end position="210"/>
    </location>
</feature>
<organism evidence="3 4">
    <name type="scientific">Gillisia lutea</name>
    <dbReference type="NCBI Taxonomy" id="2909668"/>
    <lineage>
        <taxon>Bacteria</taxon>
        <taxon>Pseudomonadati</taxon>
        <taxon>Bacteroidota</taxon>
        <taxon>Flavobacteriia</taxon>
        <taxon>Flavobacteriales</taxon>
        <taxon>Flavobacteriaceae</taxon>
        <taxon>Gillisia</taxon>
    </lineage>
</organism>
<dbReference type="Proteomes" id="UP001179363">
    <property type="component" value="Unassembled WGS sequence"/>
</dbReference>
<gene>
    <name evidence="3" type="ORF">L1I30_07680</name>
</gene>
<comment type="caution">
    <text evidence="3">The sequence shown here is derived from an EMBL/GenBank/DDBJ whole genome shotgun (WGS) entry which is preliminary data.</text>
</comment>
<feature type="region of interest" description="Disordered" evidence="1">
    <location>
        <begin position="25"/>
        <end position="69"/>
    </location>
</feature>
<evidence type="ECO:0000256" key="1">
    <source>
        <dbReference type="SAM" id="MobiDB-lite"/>
    </source>
</evidence>
<reference evidence="3" key="1">
    <citation type="submission" date="2022-01" db="EMBL/GenBank/DDBJ databases">
        <title>Gillisia lutea sp. nov., isolated from marine plastic residues from the Malvarosa beach (Valencia, Spain).</title>
        <authorList>
            <person name="Vidal-Verdu A."/>
            <person name="Molina-Menor E."/>
            <person name="Satari L."/>
            <person name="Pascual J."/>
            <person name="Pereto J."/>
            <person name="Porcar M."/>
        </authorList>
    </citation>
    <scope>NUCLEOTIDE SEQUENCE</scope>
    <source>
        <strain evidence="3">M10.2A</strain>
    </source>
</reference>
<accession>A0ABS9EF97</accession>
<name>A0ABS9EF97_9FLAO</name>
<proteinExistence type="predicted"/>
<evidence type="ECO:0000313" key="4">
    <source>
        <dbReference type="Proteomes" id="UP001179363"/>
    </source>
</evidence>
<feature type="signal peptide" evidence="2">
    <location>
        <begin position="1"/>
        <end position="18"/>
    </location>
</feature>
<evidence type="ECO:0000256" key="2">
    <source>
        <dbReference type="SAM" id="SignalP"/>
    </source>
</evidence>
<keyword evidence="4" id="KW-1185">Reference proteome</keyword>
<keyword evidence="2" id="KW-0732">Signal</keyword>
<sequence length="210" mass="23561">MKYLCSLFLILSFITAKAQIEKPMQSTPIDRSESPIIPLPGSNSTPSKNPFIGRTTPTSENYQQPEKEPLSMKTGHDLLTAGDFIEKKWTEDEKARTNKPTDQYLGDYITTGKFVEIYCRDYQYVDGDRVRVYVNGKMIQTSIELQAHYKPVLVTLEDGFNTIEFEALNQGESGPNTAAMKVIGDQGELITSSQWNLLTGAKARIIVVKN</sequence>
<dbReference type="RefSeq" id="WP_236133694.1">
    <property type="nucleotide sequence ID" value="NZ_JAKGTH010000008.1"/>
</dbReference>
<dbReference type="EMBL" id="JAKGTH010000008">
    <property type="protein sequence ID" value="MCF4101541.1"/>
    <property type="molecule type" value="Genomic_DNA"/>
</dbReference>
<evidence type="ECO:0000313" key="3">
    <source>
        <dbReference type="EMBL" id="MCF4101541.1"/>
    </source>
</evidence>